<dbReference type="Pfam" id="PF05050">
    <property type="entry name" value="Methyltransf_21"/>
    <property type="match status" value="1"/>
</dbReference>
<dbReference type="Proteomes" id="UP000485621">
    <property type="component" value="Unassembled WGS sequence"/>
</dbReference>
<organism evidence="2">
    <name type="scientific">candidate division CPR1 bacterium ADurb.Bin160</name>
    <dbReference type="NCBI Taxonomy" id="1852826"/>
    <lineage>
        <taxon>Bacteria</taxon>
        <taxon>candidate division CPR1</taxon>
    </lineage>
</organism>
<proteinExistence type="predicted"/>
<name>A0A1V5ZKR3_9BACT</name>
<feature type="domain" description="Methyltransferase FkbM" evidence="1">
    <location>
        <begin position="19"/>
        <end position="62"/>
    </location>
</feature>
<evidence type="ECO:0000313" key="2">
    <source>
        <dbReference type="EMBL" id="OQB40616.1"/>
    </source>
</evidence>
<dbReference type="EMBL" id="MWDB01000038">
    <property type="protein sequence ID" value="OQB40616.1"/>
    <property type="molecule type" value="Genomic_DNA"/>
</dbReference>
<dbReference type="AlphaFoldDB" id="A0A1V5ZKR3"/>
<accession>A0A1V5ZKR3</accession>
<protein>
    <recommendedName>
        <fullName evidence="1">Methyltransferase FkbM domain-containing protein</fullName>
    </recommendedName>
</protein>
<reference evidence="2" key="1">
    <citation type="submission" date="2017-02" db="EMBL/GenBank/DDBJ databases">
        <title>Delving into the versatile metabolic prowess of the omnipresent phylum Bacteroidetes.</title>
        <authorList>
            <person name="Nobu M.K."/>
            <person name="Mei R."/>
            <person name="Narihiro T."/>
            <person name="Kuroda K."/>
            <person name="Liu W.-T."/>
        </authorList>
    </citation>
    <scope>NUCLEOTIDE SEQUENCE</scope>
    <source>
        <strain evidence="2">ADurb.Bin160</strain>
    </source>
</reference>
<sequence length="68" mass="7832">MQYNESLGVDSTIRVRSNASKNIVYVKNLNILTLLKKHKFDGIKLDIEGGEYNIVDSLIKNDKFNFKK</sequence>
<evidence type="ECO:0000259" key="1">
    <source>
        <dbReference type="Pfam" id="PF05050"/>
    </source>
</evidence>
<gene>
    <name evidence="2" type="ORF">BWY04_01281</name>
</gene>
<dbReference type="InterPro" id="IPR006342">
    <property type="entry name" value="FkbM_mtfrase"/>
</dbReference>
<comment type="caution">
    <text evidence="2">The sequence shown here is derived from an EMBL/GenBank/DDBJ whole genome shotgun (WGS) entry which is preliminary data.</text>
</comment>